<name>A0A972VXW8_9GAMM</name>
<dbReference type="PROSITE" id="PS50931">
    <property type="entry name" value="HTH_LYSR"/>
    <property type="match status" value="1"/>
</dbReference>
<dbReference type="Proteomes" id="UP000754644">
    <property type="component" value="Unassembled WGS sequence"/>
</dbReference>
<dbReference type="PANTHER" id="PTHR30537">
    <property type="entry name" value="HTH-TYPE TRANSCRIPTIONAL REGULATOR"/>
    <property type="match status" value="1"/>
</dbReference>
<dbReference type="InterPro" id="IPR058163">
    <property type="entry name" value="LysR-type_TF_proteobact-type"/>
</dbReference>
<gene>
    <name evidence="6" type="ORF">HQ497_13240</name>
</gene>
<reference evidence="6" key="1">
    <citation type="submission" date="2020-05" db="EMBL/GenBank/DDBJ databases">
        <title>Sulfur intermediates as new biogeochemical hubs in an aquatic model microbial ecosystem.</title>
        <authorList>
            <person name="Vigneron A."/>
        </authorList>
    </citation>
    <scope>NUCLEOTIDE SEQUENCE</scope>
    <source>
        <strain evidence="6">Bin.250</strain>
    </source>
</reference>
<sequence>MNNTNWDDLRVFLAVARQGNLDAAADTLEQDPTTVGRRLRRLEQTLGTGLFDRSRRGHRLTTAGEWLLKQVEQIEHTMYAVQAEIAGEVSRVQGTVRLSVTEGFGNALIAPGLRQLSQTYPSLMLELVATSGLLNVSKREADLAVLLSRPTTGRLKVSKLTDYSLQLYASPSYLSQAEVPQTIPDLHAHTLIGYVDDLIYSPKLRYYNDLDSGLVPKLCSSSLLAQAQMARAGCGIAMLPRFLGMADPGLQLVLADSVLITRSFWLAIHEDVADHARIRAVADFLKQLVRDNSARLN</sequence>
<dbReference type="Gene3D" id="1.10.10.10">
    <property type="entry name" value="Winged helix-like DNA-binding domain superfamily/Winged helix DNA-binding domain"/>
    <property type="match status" value="1"/>
</dbReference>
<keyword evidence="4" id="KW-0804">Transcription</keyword>
<dbReference type="InterPro" id="IPR036390">
    <property type="entry name" value="WH_DNA-bd_sf"/>
</dbReference>
<protein>
    <submittedName>
        <fullName evidence="6">LysR family transcriptional regulator</fullName>
    </submittedName>
</protein>
<dbReference type="EMBL" id="JABMOJ010000498">
    <property type="protein sequence ID" value="NQV66319.1"/>
    <property type="molecule type" value="Genomic_DNA"/>
</dbReference>
<dbReference type="GO" id="GO:0006351">
    <property type="term" value="P:DNA-templated transcription"/>
    <property type="evidence" value="ECO:0007669"/>
    <property type="project" value="TreeGrafter"/>
</dbReference>
<comment type="caution">
    <text evidence="6">The sequence shown here is derived from an EMBL/GenBank/DDBJ whole genome shotgun (WGS) entry which is preliminary data.</text>
</comment>
<dbReference type="GO" id="GO:0043565">
    <property type="term" value="F:sequence-specific DNA binding"/>
    <property type="evidence" value="ECO:0007669"/>
    <property type="project" value="TreeGrafter"/>
</dbReference>
<proteinExistence type="inferred from homology"/>
<dbReference type="InterPro" id="IPR000847">
    <property type="entry name" value="LysR_HTH_N"/>
</dbReference>
<dbReference type="PANTHER" id="PTHR30537:SF3">
    <property type="entry name" value="TRANSCRIPTIONAL REGULATORY PROTEIN"/>
    <property type="match status" value="1"/>
</dbReference>
<feature type="domain" description="HTH lysR-type" evidence="5">
    <location>
        <begin position="4"/>
        <end position="61"/>
    </location>
</feature>
<dbReference type="InterPro" id="IPR005119">
    <property type="entry name" value="LysR_subst-bd"/>
</dbReference>
<evidence type="ECO:0000256" key="1">
    <source>
        <dbReference type="ARBA" id="ARBA00009437"/>
    </source>
</evidence>
<evidence type="ECO:0000313" key="7">
    <source>
        <dbReference type="Proteomes" id="UP000754644"/>
    </source>
</evidence>
<keyword evidence="3" id="KW-0238">DNA-binding</keyword>
<comment type="similarity">
    <text evidence="1">Belongs to the LysR transcriptional regulatory family.</text>
</comment>
<evidence type="ECO:0000256" key="2">
    <source>
        <dbReference type="ARBA" id="ARBA00023015"/>
    </source>
</evidence>
<accession>A0A972VXW8</accession>
<dbReference type="Pfam" id="PF00126">
    <property type="entry name" value="HTH_1"/>
    <property type="match status" value="1"/>
</dbReference>
<evidence type="ECO:0000259" key="5">
    <source>
        <dbReference type="PROSITE" id="PS50931"/>
    </source>
</evidence>
<dbReference type="Gene3D" id="3.40.190.290">
    <property type="match status" value="1"/>
</dbReference>
<dbReference type="SUPFAM" id="SSF53850">
    <property type="entry name" value="Periplasmic binding protein-like II"/>
    <property type="match status" value="1"/>
</dbReference>
<organism evidence="6 7">
    <name type="scientific">SAR86 cluster bacterium</name>
    <dbReference type="NCBI Taxonomy" id="2030880"/>
    <lineage>
        <taxon>Bacteria</taxon>
        <taxon>Pseudomonadati</taxon>
        <taxon>Pseudomonadota</taxon>
        <taxon>Gammaproteobacteria</taxon>
        <taxon>SAR86 cluster</taxon>
    </lineage>
</organism>
<keyword evidence="2" id="KW-0805">Transcription regulation</keyword>
<dbReference type="GO" id="GO:0003700">
    <property type="term" value="F:DNA-binding transcription factor activity"/>
    <property type="evidence" value="ECO:0007669"/>
    <property type="project" value="InterPro"/>
</dbReference>
<dbReference type="Pfam" id="PF03466">
    <property type="entry name" value="LysR_substrate"/>
    <property type="match status" value="1"/>
</dbReference>
<evidence type="ECO:0000256" key="4">
    <source>
        <dbReference type="ARBA" id="ARBA00023163"/>
    </source>
</evidence>
<dbReference type="SUPFAM" id="SSF46785">
    <property type="entry name" value="Winged helix' DNA-binding domain"/>
    <property type="match status" value="1"/>
</dbReference>
<dbReference type="InterPro" id="IPR036388">
    <property type="entry name" value="WH-like_DNA-bd_sf"/>
</dbReference>
<evidence type="ECO:0000313" key="6">
    <source>
        <dbReference type="EMBL" id="NQV66319.1"/>
    </source>
</evidence>
<evidence type="ECO:0000256" key="3">
    <source>
        <dbReference type="ARBA" id="ARBA00023125"/>
    </source>
</evidence>
<dbReference type="AlphaFoldDB" id="A0A972VXW8"/>